<dbReference type="InterPro" id="IPR047663">
    <property type="entry name" value="Transcription_antiterm_LoaP"/>
</dbReference>
<dbReference type="SUPFAM" id="SSF82679">
    <property type="entry name" value="N-utilization substance G protein NusG, N-terminal domain"/>
    <property type="match status" value="1"/>
</dbReference>
<keyword evidence="7" id="KW-1185">Reference proteome</keyword>
<dbReference type="InterPro" id="IPR043425">
    <property type="entry name" value="NusG-like"/>
</dbReference>
<evidence type="ECO:0000256" key="3">
    <source>
        <dbReference type="ARBA" id="ARBA00023163"/>
    </source>
</evidence>
<name>A0A7X3SJQ6_9FIRM</name>
<dbReference type="RefSeq" id="WP_159751864.1">
    <property type="nucleotide sequence ID" value="NZ_WUQX01000001.1"/>
</dbReference>
<dbReference type="InterPro" id="IPR008991">
    <property type="entry name" value="Translation_prot_SH3-like_sf"/>
</dbReference>
<proteinExistence type="predicted"/>
<dbReference type="Gene3D" id="3.30.70.940">
    <property type="entry name" value="NusG, N-terminal domain"/>
    <property type="match status" value="1"/>
</dbReference>
<evidence type="ECO:0000256" key="1">
    <source>
        <dbReference type="ARBA" id="ARBA00022814"/>
    </source>
</evidence>
<protein>
    <submittedName>
        <fullName evidence="6">Antiterminator LoaP</fullName>
    </submittedName>
</protein>
<dbReference type="NCBIfam" id="NF033641">
    <property type="entry name" value="antiterm_LoaP"/>
    <property type="match status" value="1"/>
</dbReference>
<evidence type="ECO:0000313" key="7">
    <source>
        <dbReference type="Proteomes" id="UP000460412"/>
    </source>
</evidence>
<evidence type="ECO:0000313" key="6">
    <source>
        <dbReference type="EMBL" id="MXP76813.1"/>
    </source>
</evidence>
<reference evidence="6 7" key="1">
    <citation type="submission" date="2019-12" db="EMBL/GenBank/DDBJ databases">
        <title>Sporaefaciens musculi gen. nov., sp. nov., a novel bacterium isolated from the caecum of an obese mouse.</title>
        <authorList>
            <person name="Rasmussen T.S."/>
            <person name="Streidl T."/>
            <person name="Hitch T.C.A."/>
            <person name="Wortmann E."/>
            <person name="Deptula P."/>
            <person name="Hansen M."/>
            <person name="Nielsen D.S."/>
            <person name="Clavel T."/>
            <person name="Vogensen F.K."/>
        </authorList>
    </citation>
    <scope>NUCLEOTIDE SEQUENCE [LARGE SCALE GENOMIC DNA]</scope>
    <source>
        <strain evidence="6 7">WCA-9-b2</strain>
    </source>
</reference>
<keyword evidence="3" id="KW-0804">Transcription</keyword>
<dbReference type="Gene3D" id="2.30.30.30">
    <property type="match status" value="1"/>
</dbReference>
<gene>
    <name evidence="6" type="primary">loaP</name>
    <name evidence="6" type="ORF">GN277_15890</name>
</gene>
<feature type="domain" description="NusG-like N-terminal" evidence="4">
    <location>
        <begin position="1"/>
        <end position="104"/>
    </location>
</feature>
<dbReference type="InterPro" id="IPR036735">
    <property type="entry name" value="NGN_dom_sf"/>
</dbReference>
<dbReference type="SMART" id="SM00738">
    <property type="entry name" value="NGN"/>
    <property type="match status" value="1"/>
</dbReference>
<comment type="caution">
    <text evidence="6">The sequence shown here is derived from an EMBL/GenBank/DDBJ whole genome shotgun (WGS) entry which is preliminary data.</text>
</comment>
<dbReference type="Proteomes" id="UP000460412">
    <property type="component" value="Unassembled WGS sequence"/>
</dbReference>
<evidence type="ECO:0000259" key="5">
    <source>
        <dbReference type="SMART" id="SM00739"/>
    </source>
</evidence>
<dbReference type="SUPFAM" id="SSF50104">
    <property type="entry name" value="Translation proteins SH3-like domain"/>
    <property type="match status" value="1"/>
</dbReference>
<keyword evidence="2" id="KW-0805">Transcription regulation</keyword>
<dbReference type="Pfam" id="PF02357">
    <property type="entry name" value="NusG"/>
    <property type="match status" value="1"/>
</dbReference>
<dbReference type="PANTHER" id="PTHR30265:SF4">
    <property type="entry name" value="KOW MOTIF FAMILY PROTEIN, EXPRESSED"/>
    <property type="match status" value="1"/>
</dbReference>
<evidence type="ECO:0000259" key="4">
    <source>
        <dbReference type="SMART" id="SM00738"/>
    </source>
</evidence>
<feature type="domain" description="KOW" evidence="5">
    <location>
        <begin position="121"/>
        <end position="148"/>
    </location>
</feature>
<dbReference type="GO" id="GO:0006354">
    <property type="term" value="P:DNA-templated transcription elongation"/>
    <property type="evidence" value="ECO:0007669"/>
    <property type="project" value="InterPro"/>
</dbReference>
<dbReference type="PANTHER" id="PTHR30265">
    <property type="entry name" value="RHO-INTERACTING TRANSCRIPTION TERMINATION FACTOR NUSG"/>
    <property type="match status" value="1"/>
</dbReference>
<dbReference type="InterPro" id="IPR014722">
    <property type="entry name" value="Rib_uL2_dom2"/>
</dbReference>
<dbReference type="GO" id="GO:0031564">
    <property type="term" value="P:transcription antitermination"/>
    <property type="evidence" value="ECO:0007669"/>
    <property type="project" value="UniProtKB-KW"/>
</dbReference>
<accession>A0A7X3SJQ6</accession>
<sequence>MWYVMQVVSGQENRTVLLIEKMVSKEIVESCFIPMRRLRKKYQGVWHEVREKLFPGYVFMITDHPQSLYEELKGIPALTKILGRWGEYFTPLSETDVQMIKKLKNKTLDSGISEVEISQIAVEEGEQIKILSGPLKNFKGQIRKINLHKRIAEVEMEFMGSKSVVYLGIEMVDKE</sequence>
<dbReference type="AlphaFoldDB" id="A0A7X3SJQ6"/>
<keyword evidence="1" id="KW-0889">Transcription antitermination</keyword>
<dbReference type="Pfam" id="PF00467">
    <property type="entry name" value="KOW"/>
    <property type="match status" value="1"/>
</dbReference>
<dbReference type="SMART" id="SM00739">
    <property type="entry name" value="KOW"/>
    <property type="match status" value="1"/>
</dbReference>
<evidence type="ECO:0000256" key="2">
    <source>
        <dbReference type="ARBA" id="ARBA00023015"/>
    </source>
</evidence>
<dbReference type="EMBL" id="WUQX01000001">
    <property type="protein sequence ID" value="MXP76813.1"/>
    <property type="molecule type" value="Genomic_DNA"/>
</dbReference>
<dbReference type="InterPro" id="IPR006645">
    <property type="entry name" value="NGN-like_dom"/>
</dbReference>
<dbReference type="InterPro" id="IPR005824">
    <property type="entry name" value="KOW"/>
</dbReference>
<organism evidence="6 7">
    <name type="scientific">Sporofaciens musculi</name>
    <dbReference type="NCBI Taxonomy" id="2681861"/>
    <lineage>
        <taxon>Bacteria</taxon>
        <taxon>Bacillati</taxon>
        <taxon>Bacillota</taxon>
        <taxon>Clostridia</taxon>
        <taxon>Lachnospirales</taxon>
        <taxon>Lachnospiraceae</taxon>
        <taxon>Sporofaciens</taxon>
    </lineage>
</organism>